<dbReference type="RefSeq" id="WP_114381810.1">
    <property type="nucleotide sequence ID" value="NZ_QPJD01000012.1"/>
</dbReference>
<protein>
    <submittedName>
        <fullName evidence="1">Uncharacterized protein</fullName>
    </submittedName>
</protein>
<dbReference type="Proteomes" id="UP000252415">
    <property type="component" value="Unassembled WGS sequence"/>
</dbReference>
<keyword evidence="2" id="KW-1185">Reference proteome</keyword>
<reference evidence="1 2" key="1">
    <citation type="submission" date="2018-07" db="EMBL/GenBank/DDBJ databases">
        <title>Genomic Encyclopedia of Type Strains, Phase III (KMG-III): the genomes of soil and plant-associated and newly described type strains.</title>
        <authorList>
            <person name="Whitman W."/>
        </authorList>
    </citation>
    <scope>NUCLEOTIDE SEQUENCE [LARGE SCALE GENOMIC DNA]</scope>
    <source>
        <strain evidence="1 2">CECT 7506</strain>
    </source>
</reference>
<dbReference type="AlphaFoldDB" id="A0A368VQS3"/>
<name>A0A368VQS3_9BACL</name>
<comment type="caution">
    <text evidence="1">The sequence shown here is derived from an EMBL/GenBank/DDBJ whole genome shotgun (WGS) entry which is preliminary data.</text>
</comment>
<accession>A0A368VQS3</accession>
<dbReference type="EMBL" id="QPJD01000012">
    <property type="protein sequence ID" value="RCW44260.1"/>
    <property type="molecule type" value="Genomic_DNA"/>
</dbReference>
<evidence type="ECO:0000313" key="1">
    <source>
        <dbReference type="EMBL" id="RCW44260.1"/>
    </source>
</evidence>
<sequence>MENPIITAGERHNNSIPYRRPIDLFKPCECGRFESVALFKGKQHLCEKCLKGILEVELL</sequence>
<organism evidence="1 2">
    <name type="scientific">Paenibacillus prosopidis</name>
    <dbReference type="NCBI Taxonomy" id="630520"/>
    <lineage>
        <taxon>Bacteria</taxon>
        <taxon>Bacillati</taxon>
        <taxon>Bacillota</taxon>
        <taxon>Bacilli</taxon>
        <taxon>Bacillales</taxon>
        <taxon>Paenibacillaceae</taxon>
        <taxon>Paenibacillus</taxon>
    </lineage>
</organism>
<gene>
    <name evidence="1" type="ORF">DFP97_112124</name>
</gene>
<evidence type="ECO:0000313" key="2">
    <source>
        <dbReference type="Proteomes" id="UP000252415"/>
    </source>
</evidence>
<proteinExistence type="predicted"/>